<evidence type="ECO:0000313" key="2">
    <source>
        <dbReference type="Proteomes" id="UP000735541"/>
    </source>
</evidence>
<dbReference type="Proteomes" id="UP000735541">
    <property type="component" value="Unassembled WGS sequence"/>
</dbReference>
<evidence type="ECO:0000313" key="1">
    <source>
        <dbReference type="EMBL" id="MBV7671418.1"/>
    </source>
</evidence>
<reference evidence="1 2" key="1">
    <citation type="submission" date="2021-07" db="EMBL/GenBank/DDBJ databases">
        <title>Sequencing Streptomyces halstedii LGO-A4 genome an citrus endophytic actinomycete.</title>
        <authorList>
            <person name="Samborskyy M."/>
            <person name="Scott N."/>
            <person name="Deglau R."/>
            <person name="Dickens S."/>
            <person name="Oliveira L.G."/>
        </authorList>
    </citation>
    <scope>NUCLEOTIDE SEQUENCE [LARGE SCALE GENOMIC DNA]</scope>
    <source>
        <strain evidence="1 2">LGO-A4</strain>
    </source>
</reference>
<sequence>MSVQPIVISAALGPRVAAFTCRIDGRPAAVVNTRIRVNPAMHTQAAMALLCAGVDAAHTMGALDGVRS</sequence>
<dbReference type="RefSeq" id="WP_228870044.1">
    <property type="nucleotide sequence ID" value="NZ_JAHUVW010000001.1"/>
</dbReference>
<gene>
    <name evidence="1" type="ORF">STHAL_18375</name>
</gene>
<organism evidence="1 2">
    <name type="scientific">Streptomyces halstedii</name>
    <dbReference type="NCBI Taxonomy" id="1944"/>
    <lineage>
        <taxon>Bacteria</taxon>
        <taxon>Bacillati</taxon>
        <taxon>Actinomycetota</taxon>
        <taxon>Actinomycetes</taxon>
        <taxon>Kitasatosporales</taxon>
        <taxon>Streptomycetaceae</taxon>
        <taxon>Streptomyces</taxon>
    </lineage>
</organism>
<name>A0ABS6TT04_STRHA</name>
<keyword evidence="2" id="KW-1185">Reference proteome</keyword>
<accession>A0ABS6TT04</accession>
<proteinExistence type="predicted"/>
<dbReference type="EMBL" id="JAHUVW010000001">
    <property type="protein sequence ID" value="MBV7671418.1"/>
    <property type="molecule type" value="Genomic_DNA"/>
</dbReference>
<protein>
    <submittedName>
        <fullName evidence="1">Uncharacterized protein</fullName>
    </submittedName>
</protein>
<comment type="caution">
    <text evidence="1">The sequence shown here is derived from an EMBL/GenBank/DDBJ whole genome shotgun (WGS) entry which is preliminary data.</text>
</comment>